<protein>
    <submittedName>
        <fullName evidence="3">FAD-dependent oxidoreductase</fullName>
        <ecNumber evidence="3">1.-.-.-</ecNumber>
    </submittedName>
</protein>
<name>A0ABU3QAS3_9SPHN</name>
<feature type="domain" description="FAD dependent oxidoreductase" evidence="2">
    <location>
        <begin position="9"/>
        <end position="351"/>
    </location>
</feature>
<keyword evidence="4" id="KW-1185">Reference proteome</keyword>
<proteinExistence type="predicted"/>
<dbReference type="InterPro" id="IPR036188">
    <property type="entry name" value="FAD/NAD-bd_sf"/>
</dbReference>
<dbReference type="Gene3D" id="3.30.9.10">
    <property type="entry name" value="D-Amino Acid Oxidase, subunit A, domain 2"/>
    <property type="match status" value="1"/>
</dbReference>
<dbReference type="GO" id="GO:0016491">
    <property type="term" value="F:oxidoreductase activity"/>
    <property type="evidence" value="ECO:0007669"/>
    <property type="project" value="UniProtKB-KW"/>
</dbReference>
<dbReference type="Pfam" id="PF01266">
    <property type="entry name" value="DAO"/>
    <property type="match status" value="1"/>
</dbReference>
<evidence type="ECO:0000313" key="4">
    <source>
        <dbReference type="Proteomes" id="UP001259572"/>
    </source>
</evidence>
<comment type="caution">
    <text evidence="3">The sequence shown here is derived from an EMBL/GenBank/DDBJ whole genome shotgun (WGS) entry which is preliminary data.</text>
</comment>
<dbReference type="RefSeq" id="WP_315727728.1">
    <property type="nucleotide sequence ID" value="NZ_JAVUPU010000009.1"/>
</dbReference>
<dbReference type="EC" id="1.-.-.-" evidence="3"/>
<evidence type="ECO:0000256" key="1">
    <source>
        <dbReference type="ARBA" id="ARBA00023002"/>
    </source>
</evidence>
<evidence type="ECO:0000313" key="3">
    <source>
        <dbReference type="EMBL" id="MDT9600502.1"/>
    </source>
</evidence>
<dbReference type="SUPFAM" id="SSF51905">
    <property type="entry name" value="FAD/NAD(P)-binding domain"/>
    <property type="match status" value="1"/>
</dbReference>
<sequence length="401" mass="42609">MTISNNSFDFIVIGGGIAGLSIASALAATHRVALVDQEDQPGFHATGRSAALFLPFYGDFTVRALTRLSKSFFDRPPEGFSATPLLSPRQVLLVASEAQKEMLEAFWSDPETRLHARRLSGEDARALVPILRPEYSADAVLDTTTSDIDVHALQEGFMRRLRAAEATLLFGAPVTALDRTGQGWRVTAGQAVLSGSVLVNAAGAWADEIAAMAGLSRLGLVPCRRTAILVPAPEGHRIGGWPLVGDVSETFYFKPDAGALMVSPSDESACQPYDAQAEEIDVAMAVHKFELATTAKIGRVTHRWAGLRSFFPDRLPTIGYDTSDTGFFWLAGQGGFGIQTAPAMGEWAASLARGDGTPSAFSDVGLTADAVSPVRLDGIPAHPVSSNLVPGMTKLVEEELA</sequence>
<dbReference type="Proteomes" id="UP001259572">
    <property type="component" value="Unassembled WGS sequence"/>
</dbReference>
<gene>
    <name evidence="3" type="ORF">RQX22_16195</name>
</gene>
<reference evidence="3 4" key="1">
    <citation type="submission" date="2023-05" db="EMBL/GenBank/DDBJ databases">
        <authorList>
            <person name="Guo Y."/>
        </authorList>
    </citation>
    <scope>NUCLEOTIDE SEQUENCE [LARGE SCALE GENOMIC DNA]</scope>
    <source>
        <strain evidence="3 4">GR2756</strain>
    </source>
</reference>
<keyword evidence="1 3" id="KW-0560">Oxidoreductase</keyword>
<dbReference type="PANTHER" id="PTHR13847">
    <property type="entry name" value="SARCOSINE DEHYDROGENASE-RELATED"/>
    <property type="match status" value="1"/>
</dbReference>
<dbReference type="Gene3D" id="3.50.50.60">
    <property type="entry name" value="FAD/NAD(P)-binding domain"/>
    <property type="match status" value="1"/>
</dbReference>
<evidence type="ECO:0000259" key="2">
    <source>
        <dbReference type="Pfam" id="PF01266"/>
    </source>
</evidence>
<dbReference type="PANTHER" id="PTHR13847:SF287">
    <property type="entry name" value="FAD-DEPENDENT OXIDOREDUCTASE DOMAIN-CONTAINING PROTEIN 1"/>
    <property type="match status" value="1"/>
</dbReference>
<dbReference type="InterPro" id="IPR006076">
    <property type="entry name" value="FAD-dep_OxRdtase"/>
</dbReference>
<organism evidence="3 4">
    <name type="scientific">Sphingosinicella rhizophila</name>
    <dbReference type="NCBI Taxonomy" id="3050082"/>
    <lineage>
        <taxon>Bacteria</taxon>
        <taxon>Pseudomonadati</taxon>
        <taxon>Pseudomonadota</taxon>
        <taxon>Alphaproteobacteria</taxon>
        <taxon>Sphingomonadales</taxon>
        <taxon>Sphingosinicellaceae</taxon>
        <taxon>Sphingosinicella</taxon>
    </lineage>
</organism>
<dbReference type="EMBL" id="JAVUPU010000009">
    <property type="protein sequence ID" value="MDT9600502.1"/>
    <property type="molecule type" value="Genomic_DNA"/>
</dbReference>
<accession>A0ABU3QAS3</accession>